<keyword evidence="1" id="KW-0812">Transmembrane</keyword>
<gene>
    <name evidence="2" type="ORF">COT91_00150</name>
</gene>
<comment type="caution">
    <text evidence="2">The sequence shown here is derived from an EMBL/GenBank/DDBJ whole genome shotgun (WGS) entry which is preliminary data.</text>
</comment>
<keyword evidence="1" id="KW-1133">Transmembrane helix</keyword>
<organism evidence="2 3">
    <name type="scientific">Candidatus Doudnabacteria bacterium CG10_big_fil_rev_8_21_14_0_10_41_10</name>
    <dbReference type="NCBI Taxonomy" id="1974551"/>
    <lineage>
        <taxon>Bacteria</taxon>
        <taxon>Candidatus Doudnaibacteriota</taxon>
    </lineage>
</organism>
<dbReference type="EMBL" id="PFAJ01000003">
    <property type="protein sequence ID" value="PIR97680.1"/>
    <property type="molecule type" value="Genomic_DNA"/>
</dbReference>
<feature type="transmembrane region" description="Helical" evidence="1">
    <location>
        <begin position="21"/>
        <end position="42"/>
    </location>
</feature>
<reference evidence="3" key="1">
    <citation type="submission" date="2017-09" db="EMBL/GenBank/DDBJ databases">
        <title>Depth-based differentiation of microbial function through sediment-hosted aquifers and enrichment of novel symbionts in the deep terrestrial subsurface.</title>
        <authorList>
            <person name="Probst A.J."/>
            <person name="Ladd B."/>
            <person name="Jarett J.K."/>
            <person name="Geller-Mcgrath D.E."/>
            <person name="Sieber C.M.K."/>
            <person name="Emerson J.B."/>
            <person name="Anantharaman K."/>
            <person name="Thomas B.C."/>
            <person name="Malmstrom R."/>
            <person name="Stieglmeier M."/>
            <person name="Klingl A."/>
            <person name="Woyke T."/>
            <person name="Ryan C.M."/>
            <person name="Banfield J.F."/>
        </authorList>
    </citation>
    <scope>NUCLEOTIDE SEQUENCE [LARGE SCALE GENOMIC DNA]</scope>
</reference>
<dbReference type="Proteomes" id="UP000230557">
    <property type="component" value="Unassembled WGS sequence"/>
</dbReference>
<evidence type="ECO:0000313" key="2">
    <source>
        <dbReference type="EMBL" id="PIR97680.1"/>
    </source>
</evidence>
<dbReference type="AlphaFoldDB" id="A0A2H0VHC4"/>
<name>A0A2H0VHC4_9BACT</name>
<accession>A0A2H0VHC4</accession>
<sequence>MRVRKKKRKNQGDREKEIAKTILKSIGLAAVVASVIVFPGLAHVVKWVEDSTKDNSPRARRSFNRLKTRGMIKLVEKRGKYHLFLTKKGKKRFNQNLLADLKIKKPESWDGR</sequence>
<proteinExistence type="predicted"/>
<evidence type="ECO:0000256" key="1">
    <source>
        <dbReference type="SAM" id="Phobius"/>
    </source>
</evidence>
<keyword evidence="1" id="KW-0472">Membrane</keyword>
<protein>
    <submittedName>
        <fullName evidence="2">Uncharacterized protein</fullName>
    </submittedName>
</protein>
<evidence type="ECO:0000313" key="3">
    <source>
        <dbReference type="Proteomes" id="UP000230557"/>
    </source>
</evidence>